<dbReference type="FunFam" id="2.60.120.260:FF:000149">
    <property type="entry name" value="Leupeptin-inactivating enzyme 1"/>
    <property type="match status" value="1"/>
</dbReference>
<evidence type="ECO:0000313" key="13">
    <source>
        <dbReference type="EMBL" id="TDR41097.1"/>
    </source>
</evidence>
<dbReference type="SMART" id="SM00089">
    <property type="entry name" value="PKD"/>
    <property type="match status" value="1"/>
</dbReference>
<feature type="active site" description="Proton donor/acceptor" evidence="8">
    <location>
        <position position="401"/>
    </location>
</feature>
<dbReference type="PROSITE" id="PS50093">
    <property type="entry name" value="PKD"/>
    <property type="match status" value="1"/>
</dbReference>
<dbReference type="RefSeq" id="WP_133819858.1">
    <property type="nucleotide sequence ID" value="NZ_SNZH01000011.1"/>
</dbReference>
<dbReference type="GO" id="GO:0005615">
    <property type="term" value="C:extracellular space"/>
    <property type="evidence" value="ECO:0007669"/>
    <property type="project" value="TreeGrafter"/>
</dbReference>
<comment type="caution">
    <text evidence="13">The sequence shown here is derived from an EMBL/GenBank/DDBJ whole genome shotgun (WGS) entry which is preliminary data.</text>
</comment>
<keyword evidence="14" id="KW-1185">Reference proteome</keyword>
<evidence type="ECO:0000256" key="1">
    <source>
        <dbReference type="ARBA" id="ARBA00001913"/>
    </source>
</evidence>
<dbReference type="EMBL" id="SNZH01000011">
    <property type="protein sequence ID" value="TDR41097.1"/>
    <property type="molecule type" value="Genomic_DNA"/>
</dbReference>
<sequence>MLSKLAVLPLVLAGALSAPAQAEETWFVTASYEKPGQLQAIASQFQHLIVDKNKRTVSVEADASTLSALRAAGFDVRIDEEKTAKLRAYESALAAGGGLRSIPGYSCYRTVEETQTTMNQLATQKPNLAEVLDIGPSWEKTRNANNGYTVKVLRLGNKATDAALPDKPALVVMSGLHAREYTPAETMTRFGEWLVNGYGTDAEATWLMDNFKFHLILQANPDGRKKAEAGSSWRKNTNNTNGSCSASSYGTDLNRNFPFHWNSAPGGSSGDACAETYRGPVRGSEPETQNIVRYVAGTLGSNGSYSGGVFADRRSDAVSSAAPDDYKGVFMDIHSYAQLVLWPWGDTPTAAPNGTALRTFGRRLAWFNNYTPQQSDELYATDGASDDNMYGLLGVPAFTIELGVAFFESCTTFQNTTLPQNLGALRYVARNLQAPYKLPAGPDTTAVSVSPTSVAAGGQITVTATVDDSRFNQSNGSETVQNIASAAAYVDATPWQAGAVPVAMAASDGSFNASSEGVRATISTSGLAPGVHTVFVQGTDAAGKPGTPNAVRFTVTGGANQAPVANFSAVANGLTASFTDTSTDSDGSIASRAWNFGDGSTSTATNPSKTYAAAGTYTVTLTVTDNAGASNTKSSSVTVSSGGGNVLQNGVAVSGLAGAAGASLSYTLVVPAGASNLKFVTSGGSGDADLYARFGSAPTTTSYDCRSEGSSNAETCTIATAQAGTYYVLVKGYAAFSGLSLTGSYSTGGSGGGTFENTTDFVITDNATIESPVTVSGIAGNAPATLKVDVAINHSYQGDLKVDLVAPNGTVFNLWNRTGGGTDNIIQTFTVNASAVTANGVWKLRVNDNGNGDTGTLDRWALRF</sequence>
<dbReference type="AlphaFoldDB" id="A0A4R6YSK6"/>
<dbReference type="SUPFAM" id="SSF49785">
    <property type="entry name" value="Galactose-binding domain-like"/>
    <property type="match status" value="1"/>
</dbReference>
<proteinExistence type="inferred from homology"/>
<dbReference type="GO" id="GO:0006508">
    <property type="term" value="P:proteolysis"/>
    <property type="evidence" value="ECO:0007669"/>
    <property type="project" value="UniProtKB-KW"/>
</dbReference>
<organism evidence="13 14">
    <name type="scientific">Tahibacter aquaticus</name>
    <dbReference type="NCBI Taxonomy" id="520092"/>
    <lineage>
        <taxon>Bacteria</taxon>
        <taxon>Pseudomonadati</taxon>
        <taxon>Pseudomonadota</taxon>
        <taxon>Gammaproteobacteria</taxon>
        <taxon>Lysobacterales</taxon>
        <taxon>Rhodanobacteraceae</taxon>
        <taxon>Tahibacter</taxon>
    </lineage>
</organism>
<dbReference type="Gene3D" id="2.60.120.380">
    <property type="match status" value="1"/>
</dbReference>
<dbReference type="Pfam" id="PF00246">
    <property type="entry name" value="Peptidase_M14"/>
    <property type="match status" value="1"/>
</dbReference>
<keyword evidence="6" id="KW-0378">Hydrolase</keyword>
<dbReference type="InterPro" id="IPR000601">
    <property type="entry name" value="PKD_dom"/>
</dbReference>
<comment type="cofactor">
    <cofactor evidence="2">
        <name>Zn(2+)</name>
        <dbReference type="ChEBI" id="CHEBI:29105"/>
    </cofactor>
</comment>
<comment type="cofactor">
    <cofactor evidence="1">
        <name>Ca(2+)</name>
        <dbReference type="ChEBI" id="CHEBI:29108"/>
    </cofactor>
</comment>
<dbReference type="Gene3D" id="2.60.120.260">
    <property type="entry name" value="Galactose-binding domain-like"/>
    <property type="match status" value="1"/>
</dbReference>
<dbReference type="PROSITE" id="PS00133">
    <property type="entry name" value="CARBOXYPEPT_ZN_2"/>
    <property type="match status" value="1"/>
</dbReference>
<evidence type="ECO:0000256" key="4">
    <source>
        <dbReference type="ARBA" id="ARBA00022670"/>
    </source>
</evidence>
<dbReference type="InterPro" id="IPR000834">
    <property type="entry name" value="Peptidase_M14"/>
</dbReference>
<feature type="domain" description="P/Homo B" evidence="11">
    <location>
        <begin position="743"/>
        <end position="864"/>
    </location>
</feature>
<dbReference type="InterPro" id="IPR013783">
    <property type="entry name" value="Ig-like_fold"/>
</dbReference>
<dbReference type="CDD" id="cd00146">
    <property type="entry name" value="PKD"/>
    <property type="match status" value="1"/>
</dbReference>
<dbReference type="PANTHER" id="PTHR11705:SF119">
    <property type="entry name" value="OS02G0119300 PROTEIN"/>
    <property type="match status" value="1"/>
</dbReference>
<evidence type="ECO:0000256" key="3">
    <source>
        <dbReference type="ARBA" id="ARBA00005988"/>
    </source>
</evidence>
<dbReference type="InterPro" id="IPR008979">
    <property type="entry name" value="Galactose-bd-like_sf"/>
</dbReference>
<dbReference type="InterPro" id="IPR002884">
    <property type="entry name" value="P_dom"/>
</dbReference>
<protein>
    <submittedName>
        <fullName evidence="13">PKD domain-containing protein</fullName>
    </submittedName>
</protein>
<evidence type="ECO:0000256" key="2">
    <source>
        <dbReference type="ARBA" id="ARBA00001947"/>
    </source>
</evidence>
<evidence type="ECO:0000256" key="6">
    <source>
        <dbReference type="ARBA" id="ARBA00022801"/>
    </source>
</evidence>
<dbReference type="SUPFAM" id="SSF53187">
    <property type="entry name" value="Zn-dependent exopeptidases"/>
    <property type="match status" value="1"/>
</dbReference>
<feature type="signal peptide" evidence="9">
    <location>
        <begin position="1"/>
        <end position="22"/>
    </location>
</feature>
<dbReference type="Pfam" id="PF04151">
    <property type="entry name" value="PPC"/>
    <property type="match status" value="1"/>
</dbReference>
<accession>A0A4R6YSK6</accession>
<dbReference type="SUPFAM" id="SSF49299">
    <property type="entry name" value="PKD domain"/>
    <property type="match status" value="1"/>
</dbReference>
<evidence type="ECO:0000313" key="14">
    <source>
        <dbReference type="Proteomes" id="UP000295293"/>
    </source>
</evidence>
<keyword evidence="4" id="KW-0645">Protease</keyword>
<evidence type="ECO:0000256" key="5">
    <source>
        <dbReference type="ARBA" id="ARBA00022723"/>
    </source>
</evidence>
<gene>
    <name evidence="13" type="ORF">DFR29_1119</name>
</gene>
<keyword evidence="7" id="KW-0862">Zinc</keyword>
<comment type="similarity">
    <text evidence="3 8">Belongs to the peptidase M14 family.</text>
</comment>
<dbReference type="PROSITE" id="PS52035">
    <property type="entry name" value="PEPTIDASE_M14"/>
    <property type="match status" value="1"/>
</dbReference>
<evidence type="ECO:0000256" key="8">
    <source>
        <dbReference type="PROSITE-ProRule" id="PRU01379"/>
    </source>
</evidence>
<dbReference type="GO" id="GO:0004181">
    <property type="term" value="F:metallocarboxypeptidase activity"/>
    <property type="evidence" value="ECO:0007669"/>
    <property type="project" value="InterPro"/>
</dbReference>
<dbReference type="Gene3D" id="3.40.630.10">
    <property type="entry name" value="Zn peptidases"/>
    <property type="match status" value="1"/>
</dbReference>
<dbReference type="PRINTS" id="PR00765">
    <property type="entry name" value="CRBOXYPTASEA"/>
</dbReference>
<feature type="domain" description="PKD" evidence="10">
    <location>
        <begin position="559"/>
        <end position="646"/>
    </location>
</feature>
<dbReference type="Proteomes" id="UP000295293">
    <property type="component" value="Unassembled WGS sequence"/>
</dbReference>
<dbReference type="Pfam" id="PF01483">
    <property type="entry name" value="P_proprotein"/>
    <property type="match status" value="1"/>
</dbReference>
<evidence type="ECO:0000259" key="12">
    <source>
        <dbReference type="PROSITE" id="PS52035"/>
    </source>
</evidence>
<dbReference type="GO" id="GO:0008270">
    <property type="term" value="F:zinc ion binding"/>
    <property type="evidence" value="ECO:0007669"/>
    <property type="project" value="InterPro"/>
</dbReference>
<evidence type="ECO:0000259" key="10">
    <source>
        <dbReference type="PROSITE" id="PS50093"/>
    </source>
</evidence>
<dbReference type="OrthoDB" id="9811296at2"/>
<dbReference type="SMART" id="SM00631">
    <property type="entry name" value="Zn_pept"/>
    <property type="match status" value="1"/>
</dbReference>
<dbReference type="InterPro" id="IPR022409">
    <property type="entry name" value="PKD/Chitinase_dom"/>
</dbReference>
<feature type="domain" description="Peptidase M14" evidence="12">
    <location>
        <begin position="107"/>
        <end position="431"/>
    </location>
</feature>
<evidence type="ECO:0000256" key="9">
    <source>
        <dbReference type="SAM" id="SignalP"/>
    </source>
</evidence>
<evidence type="ECO:0000256" key="7">
    <source>
        <dbReference type="ARBA" id="ARBA00022833"/>
    </source>
</evidence>
<dbReference type="InterPro" id="IPR057247">
    <property type="entry name" value="CARBOXYPEPT_ZN_2"/>
</dbReference>
<keyword evidence="9" id="KW-0732">Signal</keyword>
<dbReference type="InterPro" id="IPR035986">
    <property type="entry name" value="PKD_dom_sf"/>
</dbReference>
<feature type="chain" id="PRO_5020433351" evidence="9">
    <location>
        <begin position="23"/>
        <end position="864"/>
    </location>
</feature>
<keyword evidence="5" id="KW-0479">Metal-binding</keyword>
<reference evidence="13 14" key="1">
    <citation type="submission" date="2019-03" db="EMBL/GenBank/DDBJ databases">
        <title>Genomic Encyclopedia of Type Strains, Phase IV (KMG-IV): sequencing the most valuable type-strain genomes for metagenomic binning, comparative biology and taxonomic classification.</title>
        <authorList>
            <person name="Goeker M."/>
        </authorList>
    </citation>
    <scope>NUCLEOTIDE SEQUENCE [LARGE SCALE GENOMIC DNA]</scope>
    <source>
        <strain evidence="13 14">DSM 21667</strain>
    </source>
</reference>
<dbReference type="Gene3D" id="2.60.40.10">
    <property type="entry name" value="Immunoglobulins"/>
    <property type="match status" value="1"/>
</dbReference>
<dbReference type="InterPro" id="IPR007280">
    <property type="entry name" value="Peptidase_C_arc/bac"/>
</dbReference>
<evidence type="ECO:0000259" key="11">
    <source>
        <dbReference type="PROSITE" id="PS51829"/>
    </source>
</evidence>
<dbReference type="PROSITE" id="PS51829">
    <property type="entry name" value="P_HOMO_B"/>
    <property type="match status" value="1"/>
</dbReference>
<dbReference type="PANTHER" id="PTHR11705">
    <property type="entry name" value="PROTEASE FAMILY M14 CARBOXYPEPTIDASE A,B"/>
    <property type="match status" value="1"/>
</dbReference>
<dbReference type="Pfam" id="PF18911">
    <property type="entry name" value="PKD_4"/>
    <property type="match status" value="1"/>
</dbReference>
<name>A0A4R6YSK6_9GAMM</name>
<dbReference type="GO" id="GO:0004252">
    <property type="term" value="F:serine-type endopeptidase activity"/>
    <property type="evidence" value="ECO:0007669"/>
    <property type="project" value="InterPro"/>
</dbReference>